<comment type="caution">
    <text evidence="2">The sequence shown here is derived from an EMBL/GenBank/DDBJ whole genome shotgun (WGS) entry which is preliminary data.</text>
</comment>
<dbReference type="AlphaFoldDB" id="A0A7C2K3B7"/>
<evidence type="ECO:0008006" key="3">
    <source>
        <dbReference type="Google" id="ProtNLM"/>
    </source>
</evidence>
<proteinExistence type="predicted"/>
<dbReference type="Pfam" id="PF05016">
    <property type="entry name" value="ParE_toxin"/>
    <property type="match status" value="1"/>
</dbReference>
<protein>
    <recommendedName>
        <fullName evidence="3">Type II toxin-antitoxin system RelE/ParE family toxin</fullName>
    </recommendedName>
</protein>
<dbReference type="InterPro" id="IPR007712">
    <property type="entry name" value="RelE/ParE_toxin"/>
</dbReference>
<dbReference type="EMBL" id="DSOL01000130">
    <property type="protein sequence ID" value="HEN27884.1"/>
    <property type="molecule type" value="Genomic_DNA"/>
</dbReference>
<dbReference type="InterPro" id="IPR035093">
    <property type="entry name" value="RelE/ParE_toxin_dom_sf"/>
</dbReference>
<organism evidence="2">
    <name type="scientific">candidate division WOR-3 bacterium</name>
    <dbReference type="NCBI Taxonomy" id="2052148"/>
    <lineage>
        <taxon>Bacteria</taxon>
        <taxon>Bacteria division WOR-3</taxon>
    </lineage>
</organism>
<dbReference type="Gene3D" id="3.30.2310.20">
    <property type="entry name" value="RelE-like"/>
    <property type="match status" value="1"/>
</dbReference>
<evidence type="ECO:0000256" key="1">
    <source>
        <dbReference type="ARBA" id="ARBA00022649"/>
    </source>
</evidence>
<dbReference type="InterPro" id="IPR052747">
    <property type="entry name" value="TA_system_RelE_toxin"/>
</dbReference>
<dbReference type="PANTHER" id="PTHR38813:SF1">
    <property type="entry name" value="TOXIN RELE1-RELATED"/>
    <property type="match status" value="1"/>
</dbReference>
<dbReference type="PANTHER" id="PTHR38813">
    <property type="match status" value="1"/>
</dbReference>
<accession>A0A7C2K3B7</accession>
<gene>
    <name evidence="2" type="ORF">ENQ77_04360</name>
</gene>
<keyword evidence="1" id="KW-1277">Toxin-antitoxin system</keyword>
<sequence length="82" mass="9938">MLIHKRAYEFLKDLKSEEKQRIVDKLKQLEDFPAVRLDIVKIAGETDTFRLRIGNYRALFKVYEQEKIIVIVKIDIRKRIYQ</sequence>
<dbReference type="SUPFAM" id="SSF143011">
    <property type="entry name" value="RelE-like"/>
    <property type="match status" value="1"/>
</dbReference>
<name>A0A7C2K3B7_UNCW3</name>
<reference evidence="2" key="1">
    <citation type="journal article" date="2020" name="mSystems">
        <title>Genome- and Community-Level Interaction Insights into Carbon Utilization and Element Cycling Functions of Hydrothermarchaeota in Hydrothermal Sediment.</title>
        <authorList>
            <person name="Zhou Z."/>
            <person name="Liu Y."/>
            <person name="Xu W."/>
            <person name="Pan J."/>
            <person name="Luo Z.H."/>
            <person name="Li M."/>
        </authorList>
    </citation>
    <scope>NUCLEOTIDE SEQUENCE [LARGE SCALE GENOMIC DNA]</scope>
    <source>
        <strain evidence="2">SpSt-34</strain>
    </source>
</reference>
<evidence type="ECO:0000313" key="2">
    <source>
        <dbReference type="EMBL" id="HEN27884.1"/>
    </source>
</evidence>